<evidence type="ECO:0000313" key="2">
    <source>
        <dbReference type="WBParaSite" id="Hba_05600"/>
    </source>
</evidence>
<accession>A0A1I7WKM9</accession>
<reference evidence="2" key="1">
    <citation type="submission" date="2016-11" db="UniProtKB">
        <authorList>
            <consortium name="WormBaseParasite"/>
        </authorList>
    </citation>
    <scope>IDENTIFICATION</scope>
</reference>
<protein>
    <submittedName>
        <fullName evidence="2">Uncharacterized protein</fullName>
    </submittedName>
</protein>
<proteinExistence type="predicted"/>
<keyword evidence="1" id="KW-1185">Reference proteome</keyword>
<name>A0A1I7WKM9_HETBA</name>
<evidence type="ECO:0000313" key="1">
    <source>
        <dbReference type="Proteomes" id="UP000095283"/>
    </source>
</evidence>
<dbReference type="AlphaFoldDB" id="A0A1I7WKM9"/>
<sequence length="34" mass="3892">MHDICSCTLIEHLMFAFSFQINIKAVKCFSIQTA</sequence>
<organism evidence="1 2">
    <name type="scientific">Heterorhabditis bacteriophora</name>
    <name type="common">Entomopathogenic nematode worm</name>
    <dbReference type="NCBI Taxonomy" id="37862"/>
    <lineage>
        <taxon>Eukaryota</taxon>
        <taxon>Metazoa</taxon>
        <taxon>Ecdysozoa</taxon>
        <taxon>Nematoda</taxon>
        <taxon>Chromadorea</taxon>
        <taxon>Rhabditida</taxon>
        <taxon>Rhabditina</taxon>
        <taxon>Rhabditomorpha</taxon>
        <taxon>Strongyloidea</taxon>
        <taxon>Heterorhabditidae</taxon>
        <taxon>Heterorhabditis</taxon>
    </lineage>
</organism>
<dbReference type="Proteomes" id="UP000095283">
    <property type="component" value="Unplaced"/>
</dbReference>
<dbReference type="WBParaSite" id="Hba_05600">
    <property type="protein sequence ID" value="Hba_05600"/>
    <property type="gene ID" value="Hba_05600"/>
</dbReference>